<evidence type="ECO:0008006" key="4">
    <source>
        <dbReference type="Google" id="ProtNLM"/>
    </source>
</evidence>
<comment type="caution">
    <text evidence="2">The sequence shown here is derived from an EMBL/GenBank/DDBJ whole genome shotgun (WGS) entry which is preliminary data.</text>
</comment>
<dbReference type="RefSeq" id="WP_046418539.1">
    <property type="nucleotide sequence ID" value="NZ_LBDA02000019.1"/>
</dbReference>
<dbReference type="EMBL" id="LBDA02000019">
    <property type="protein sequence ID" value="OIK27674.1"/>
    <property type="molecule type" value="Genomic_DNA"/>
</dbReference>
<organism evidence="2 3">
    <name type="scientific">Streptomyces malaysiense</name>
    <dbReference type="NCBI Taxonomy" id="1428626"/>
    <lineage>
        <taxon>Bacteria</taxon>
        <taxon>Bacillati</taxon>
        <taxon>Actinomycetota</taxon>
        <taxon>Actinomycetes</taxon>
        <taxon>Kitasatosporales</taxon>
        <taxon>Streptomycetaceae</taxon>
        <taxon>Streptomyces</taxon>
    </lineage>
</organism>
<proteinExistence type="predicted"/>
<dbReference type="Proteomes" id="UP000034838">
    <property type="component" value="Unassembled WGS sequence"/>
</dbReference>
<dbReference type="InterPro" id="IPR014347">
    <property type="entry name" value="Tautomerase/MIF_sf"/>
</dbReference>
<gene>
    <name evidence="2" type="ORF">VT52_010310</name>
</gene>
<protein>
    <recommendedName>
        <fullName evidence="4">4-oxalocrotonate tautomerase domain-containing protein</fullName>
    </recommendedName>
</protein>
<reference evidence="2" key="1">
    <citation type="submission" date="2016-10" db="EMBL/GenBank/DDBJ databases">
        <title>Genome sequence of Streptomyces malaysiense MUSC 136.</title>
        <authorList>
            <person name="Lee L.-H."/>
            <person name="Ser H.-L."/>
        </authorList>
    </citation>
    <scope>NUCLEOTIDE SEQUENCE [LARGE SCALE GENOMIC DNA]</scope>
    <source>
        <strain evidence="2">MUSC 136</strain>
    </source>
</reference>
<evidence type="ECO:0000313" key="2">
    <source>
        <dbReference type="EMBL" id="OIK27674.1"/>
    </source>
</evidence>
<sequence>MPVITLMSPDAGPGRPVLAKIAEAVTGLLGISPQHCWVTWQRLDAEAAHRPEWDRPDGRPCAPIGFITCKATYPRETVGRLLRLLRDELSTLLGVPGDEVYLVVRRAVPGELLIRGDVWAGDEPATEPASARAEAAPAASTRYHN</sequence>
<evidence type="ECO:0000256" key="1">
    <source>
        <dbReference type="SAM" id="MobiDB-lite"/>
    </source>
</evidence>
<dbReference type="OrthoDB" id="4232459at2"/>
<name>A0A1J4Q3T2_9ACTN</name>
<dbReference type="AlphaFoldDB" id="A0A1J4Q3T2"/>
<evidence type="ECO:0000313" key="3">
    <source>
        <dbReference type="Proteomes" id="UP000034838"/>
    </source>
</evidence>
<dbReference type="SUPFAM" id="SSF55331">
    <property type="entry name" value="Tautomerase/MIF"/>
    <property type="match status" value="1"/>
</dbReference>
<accession>A0A1J4Q3T2</accession>
<feature type="compositionally biased region" description="Low complexity" evidence="1">
    <location>
        <begin position="126"/>
        <end position="145"/>
    </location>
</feature>
<keyword evidence="3" id="KW-1185">Reference proteome</keyword>
<feature type="region of interest" description="Disordered" evidence="1">
    <location>
        <begin position="123"/>
        <end position="145"/>
    </location>
</feature>